<keyword evidence="4" id="KW-1185">Reference proteome</keyword>
<evidence type="ECO:0000313" key="3">
    <source>
        <dbReference type="EMBL" id="KZM73397.1"/>
    </source>
</evidence>
<feature type="transmembrane region" description="Helical" evidence="1">
    <location>
        <begin position="98"/>
        <end position="119"/>
    </location>
</feature>
<protein>
    <submittedName>
        <fullName evidence="3">Delta fatty acid desaturase</fullName>
    </submittedName>
</protein>
<dbReference type="PANTHER" id="PTHR19353">
    <property type="entry name" value="FATTY ACID DESATURASE 2"/>
    <property type="match status" value="1"/>
</dbReference>
<name>A0A164MIV6_9NOCA</name>
<feature type="transmembrane region" description="Helical" evidence="1">
    <location>
        <begin position="200"/>
        <end position="218"/>
    </location>
</feature>
<reference evidence="3 4" key="1">
    <citation type="submission" date="2016-04" db="EMBL/GenBank/DDBJ databases">
        <authorList>
            <person name="Evans L.H."/>
            <person name="Alamgir A."/>
            <person name="Owens N."/>
            <person name="Weber N.D."/>
            <person name="Virtaneva K."/>
            <person name="Barbian K."/>
            <person name="Babar A."/>
            <person name="Rosenke K."/>
        </authorList>
    </citation>
    <scope>NUCLEOTIDE SEQUENCE [LARGE SCALE GENOMIC DNA]</scope>
    <source>
        <strain evidence="3 4">IFM 0406</strain>
    </source>
</reference>
<feature type="transmembrane region" description="Helical" evidence="1">
    <location>
        <begin position="65"/>
        <end position="86"/>
    </location>
</feature>
<dbReference type="GO" id="GO:0016020">
    <property type="term" value="C:membrane"/>
    <property type="evidence" value="ECO:0007669"/>
    <property type="project" value="TreeGrafter"/>
</dbReference>
<dbReference type="Proteomes" id="UP000076512">
    <property type="component" value="Unassembled WGS sequence"/>
</dbReference>
<dbReference type="GO" id="GO:0008610">
    <property type="term" value="P:lipid biosynthetic process"/>
    <property type="evidence" value="ECO:0007669"/>
    <property type="project" value="UniProtKB-ARBA"/>
</dbReference>
<dbReference type="PIRSF" id="PIRSF015921">
    <property type="entry name" value="FA_sphinglp_des"/>
    <property type="match status" value="1"/>
</dbReference>
<feature type="domain" description="Fatty acid desaturase" evidence="2">
    <location>
        <begin position="65"/>
        <end position="322"/>
    </location>
</feature>
<dbReference type="CDD" id="cd03506">
    <property type="entry name" value="Delta6-FADS-like"/>
    <property type="match status" value="1"/>
</dbReference>
<organism evidence="3 4">
    <name type="scientific">Nocardia terpenica</name>
    <dbReference type="NCBI Taxonomy" id="455432"/>
    <lineage>
        <taxon>Bacteria</taxon>
        <taxon>Bacillati</taxon>
        <taxon>Actinomycetota</taxon>
        <taxon>Actinomycetes</taxon>
        <taxon>Mycobacteriales</taxon>
        <taxon>Nocardiaceae</taxon>
        <taxon>Nocardia</taxon>
    </lineage>
</organism>
<feature type="transmembrane region" description="Helical" evidence="1">
    <location>
        <begin position="167"/>
        <end position="188"/>
    </location>
</feature>
<dbReference type="Pfam" id="PF00487">
    <property type="entry name" value="FA_desaturase"/>
    <property type="match status" value="1"/>
</dbReference>
<keyword evidence="1" id="KW-0472">Membrane</keyword>
<dbReference type="PANTHER" id="PTHR19353:SF19">
    <property type="entry name" value="DELTA(5) FATTY ACID DESATURASE C-RELATED"/>
    <property type="match status" value="1"/>
</dbReference>
<dbReference type="GO" id="GO:0016717">
    <property type="term" value="F:oxidoreductase activity, acting on paired donors, with oxidation of a pair of donors resulting in the reduction of molecular oxygen to two molecules of water"/>
    <property type="evidence" value="ECO:0007669"/>
    <property type="project" value="TreeGrafter"/>
</dbReference>
<evidence type="ECO:0000259" key="2">
    <source>
        <dbReference type="Pfam" id="PF00487"/>
    </source>
</evidence>
<dbReference type="InterPro" id="IPR005804">
    <property type="entry name" value="FA_desaturase_dom"/>
</dbReference>
<dbReference type="OrthoDB" id="104711at2"/>
<dbReference type="AlphaFoldDB" id="A0A164MIV6"/>
<proteinExistence type="predicted"/>
<sequence>MSYAPGAAPSSFESPHASDFSRLAADVRRAGHFRRRPLYYTVRLAAVFGLYIAGWASFFALGDSWWQLVVAGGCAIVFAQIALIGHDLAHRQVFGQRWISDALGRVVGNLAIGLGYGWWMNKHTRHHANPNHEDLDPDVAPDILVWSLDQARDSRGLVRFVGRWQALLFYPLLLLEGINLHVGGVRALREPWMKQRGLEAALLFAHFALYLAAVAWVLSPGKALLFIAIHQGLFGVYMGCVFAPGHKGMPTLTTGARLDFLRKQVLTTRNVRGGWLIDIAMGGLNYQIEHHLFPSISTPGLRAVQPLVRTYCLELGLPYHETGFVASHIEALGHLHRVGAPIRNG</sequence>
<comment type="caution">
    <text evidence="3">The sequence shown here is derived from an EMBL/GenBank/DDBJ whole genome shotgun (WGS) entry which is preliminary data.</text>
</comment>
<dbReference type="RefSeq" id="WP_067590677.1">
    <property type="nucleotide sequence ID" value="NZ_JABMCZ010000001.1"/>
</dbReference>
<feature type="transmembrane region" description="Helical" evidence="1">
    <location>
        <begin position="38"/>
        <end position="59"/>
    </location>
</feature>
<dbReference type="EMBL" id="LWGR01000007">
    <property type="protein sequence ID" value="KZM73397.1"/>
    <property type="molecule type" value="Genomic_DNA"/>
</dbReference>
<gene>
    <name evidence="3" type="ORF">AWN90_32655</name>
</gene>
<evidence type="ECO:0000256" key="1">
    <source>
        <dbReference type="SAM" id="Phobius"/>
    </source>
</evidence>
<dbReference type="STRING" id="455432.AWN90_32655"/>
<accession>A0A164MIV6</accession>
<dbReference type="InterPro" id="IPR012171">
    <property type="entry name" value="Fatty_acid_desaturase"/>
</dbReference>
<evidence type="ECO:0000313" key="4">
    <source>
        <dbReference type="Proteomes" id="UP000076512"/>
    </source>
</evidence>
<keyword evidence="1" id="KW-0812">Transmembrane</keyword>
<feature type="transmembrane region" description="Helical" evidence="1">
    <location>
        <begin position="224"/>
        <end position="243"/>
    </location>
</feature>
<keyword evidence="1" id="KW-1133">Transmembrane helix</keyword>